<feature type="compositionally biased region" description="Basic and acidic residues" evidence="1">
    <location>
        <begin position="10"/>
        <end position="24"/>
    </location>
</feature>
<dbReference type="AlphaFoldDB" id="A0A1S6JHX1"/>
<protein>
    <submittedName>
        <fullName evidence="2">Uncharacterized protein</fullName>
    </submittedName>
</protein>
<evidence type="ECO:0000313" key="3">
    <source>
        <dbReference type="Proteomes" id="UP000189443"/>
    </source>
</evidence>
<dbReference type="EMBL" id="CP019724">
    <property type="protein sequence ID" value="AQS71319.1"/>
    <property type="molecule type" value="Genomic_DNA"/>
</dbReference>
<sequence length="72" mass="7851">MSGSAGGPTEDLRTRHHPTEPDGARALEAATTHRDEWLRVHRDTMGFLCLVLRPTGGWVARARSSGDRTGVL</sequence>
<feature type="region of interest" description="Disordered" evidence="1">
    <location>
        <begin position="1"/>
        <end position="24"/>
    </location>
</feature>
<name>A0A1S6JHX1_9ACTN</name>
<dbReference type="Proteomes" id="UP000189443">
    <property type="component" value="Chromosome"/>
</dbReference>
<proteinExistence type="predicted"/>
<keyword evidence="3" id="KW-1185">Reference proteome</keyword>
<reference evidence="2 3" key="1">
    <citation type="submission" date="2017-02" db="EMBL/GenBank/DDBJ databases">
        <title>Streptomyces pactum ACT12 Genome sequencing and assembly.</title>
        <authorList>
            <person name="Xue Q."/>
            <person name="Yan X."/>
            <person name="Jia L."/>
            <person name="Yan H."/>
        </authorList>
    </citation>
    <scope>NUCLEOTIDE SEQUENCE [LARGE SCALE GENOMIC DNA]</scope>
    <source>
        <strain evidence="2 3">ACT12</strain>
    </source>
</reference>
<evidence type="ECO:0000313" key="2">
    <source>
        <dbReference type="EMBL" id="AQS71319.1"/>
    </source>
</evidence>
<organism evidence="2 3">
    <name type="scientific">Streptomyces pactum</name>
    <dbReference type="NCBI Taxonomy" id="68249"/>
    <lineage>
        <taxon>Bacteria</taxon>
        <taxon>Bacillati</taxon>
        <taxon>Actinomycetota</taxon>
        <taxon>Actinomycetes</taxon>
        <taxon>Kitasatosporales</taxon>
        <taxon>Streptomycetaceae</taxon>
        <taxon>Streptomyces</taxon>
    </lineage>
</organism>
<evidence type="ECO:0000256" key="1">
    <source>
        <dbReference type="SAM" id="MobiDB-lite"/>
    </source>
</evidence>
<gene>
    <name evidence="2" type="ORF">B1H29_34495</name>
</gene>
<accession>A0A1S6JHX1</accession>
<dbReference type="KEGG" id="spac:B1H29_34495"/>